<reference evidence="1" key="2">
    <citation type="submission" date="2025-09" db="UniProtKB">
        <authorList>
            <consortium name="Ensembl"/>
        </authorList>
    </citation>
    <scope>IDENTIFICATION</scope>
</reference>
<keyword evidence="2" id="KW-1185">Reference proteome</keyword>
<organism evidence="1 2">
    <name type="scientific">Sander lucioperca</name>
    <name type="common">Pike-perch</name>
    <name type="synonym">Perca lucioperca</name>
    <dbReference type="NCBI Taxonomy" id="283035"/>
    <lineage>
        <taxon>Eukaryota</taxon>
        <taxon>Metazoa</taxon>
        <taxon>Chordata</taxon>
        <taxon>Craniata</taxon>
        <taxon>Vertebrata</taxon>
        <taxon>Euteleostomi</taxon>
        <taxon>Actinopterygii</taxon>
        <taxon>Neopterygii</taxon>
        <taxon>Teleostei</taxon>
        <taxon>Neoteleostei</taxon>
        <taxon>Acanthomorphata</taxon>
        <taxon>Eupercaria</taxon>
        <taxon>Perciformes</taxon>
        <taxon>Percoidei</taxon>
        <taxon>Percidae</taxon>
        <taxon>Luciopercinae</taxon>
        <taxon>Sander</taxon>
    </lineage>
</organism>
<proteinExistence type="predicted"/>
<accession>A0A8C9YD70</accession>
<dbReference type="Proteomes" id="UP000694568">
    <property type="component" value="Unplaced"/>
</dbReference>
<evidence type="ECO:0000313" key="1">
    <source>
        <dbReference type="Ensembl" id="ENSSLUP00000021973.1"/>
    </source>
</evidence>
<protein>
    <submittedName>
        <fullName evidence="1">Uncharacterized protein</fullName>
    </submittedName>
</protein>
<evidence type="ECO:0000313" key="2">
    <source>
        <dbReference type="Proteomes" id="UP000694568"/>
    </source>
</evidence>
<reference evidence="1" key="1">
    <citation type="submission" date="2025-08" db="UniProtKB">
        <authorList>
            <consortium name="Ensembl"/>
        </authorList>
    </citation>
    <scope>IDENTIFICATION</scope>
</reference>
<sequence length="140" mass="15369">AAAPQKHQKVSCLVSRLLSGGTGASFGYVPGKAVTLSYFKLFIEFPLTLIEYTVNTQLNSLCKTLLAKLTLAWLSTGSVEQIVQCRKSSYNRTCANILRMCRTDRAGRTDRVPTKGKNGKNLGQQPPCCCLVIVISKHYL</sequence>
<name>A0A8C9YD70_SANLU</name>
<dbReference type="Ensembl" id="ENSSLUT00000022706.1">
    <property type="protein sequence ID" value="ENSSLUP00000021973.1"/>
    <property type="gene ID" value="ENSSLUG00000010131.1"/>
</dbReference>
<dbReference type="AlphaFoldDB" id="A0A8C9YD70"/>